<accession>A0ABV7KSR8</accession>
<evidence type="ECO:0000313" key="10">
    <source>
        <dbReference type="EMBL" id="MFC3212253.1"/>
    </source>
</evidence>
<feature type="transmembrane region" description="Helical" evidence="9">
    <location>
        <begin position="430"/>
        <end position="453"/>
    </location>
</feature>
<sequence length="457" mass="50530">MKKTILMILALGIYLIFIPDYSNFALELKAFAALAIIQILWIGRVFPLAHSSIILMLILSFHFFSYEETLSYIGSDIVWLLFSTFFISHSFINTGLASRVSLAVLKMSKGSSRSLILISYVLMFLLSLMIPSNVGKGSLVSSVFDDLLKNVRKIGEVENLGKSLFIGIAYITSISGSVVATGASSTIYTFGILNENMEGLNYVSWLLLFAPPTILFALILWLISLSVFPPEKIDSQALLQTLNKKSEEMGRLSLPEIKVIFILILILVLWSTQHFHDISIPLTGLLGAALTITPKIGVWTWEEAKRAIDWDMVIFFAATIMVAGMLIQTGTINLVSDFLVNNIPLEMPILVLFLLILITALIRLIFVNVLGLLTIILPLSVTVGQSLSGLSPGVVTMAVFLAGVPGFLFVTQSPVHLIAFSYKYFTERDLLKIGSFSMIAWVMVITLAASLYWRLLL</sequence>
<evidence type="ECO:0000256" key="2">
    <source>
        <dbReference type="ARBA" id="ARBA00006772"/>
    </source>
</evidence>
<dbReference type="PANTHER" id="PTHR10283:SF82">
    <property type="entry name" value="SOLUTE CARRIER FAMILY 13 MEMBER 2"/>
    <property type="match status" value="1"/>
</dbReference>
<organism evidence="10 11">
    <name type="scientific">Planomicrobium okeanokoites</name>
    <name type="common">Planococcus okeanokoites</name>
    <name type="synonym">Flavobacterium okeanokoites</name>
    <dbReference type="NCBI Taxonomy" id="244"/>
    <lineage>
        <taxon>Bacteria</taxon>
        <taxon>Bacillati</taxon>
        <taxon>Bacillota</taxon>
        <taxon>Bacilli</taxon>
        <taxon>Bacillales</taxon>
        <taxon>Caryophanaceae</taxon>
        <taxon>Planomicrobium</taxon>
    </lineage>
</organism>
<evidence type="ECO:0000256" key="8">
    <source>
        <dbReference type="ARBA" id="ARBA00031174"/>
    </source>
</evidence>
<name>A0ABV7KSR8_PLAOK</name>
<evidence type="ECO:0000256" key="9">
    <source>
        <dbReference type="SAM" id="Phobius"/>
    </source>
</evidence>
<evidence type="ECO:0000256" key="5">
    <source>
        <dbReference type="ARBA" id="ARBA00022847"/>
    </source>
</evidence>
<feature type="transmembrane region" description="Helical" evidence="9">
    <location>
        <begin position="347"/>
        <end position="377"/>
    </location>
</feature>
<feature type="transmembrane region" description="Helical" evidence="9">
    <location>
        <begin position="278"/>
        <end position="301"/>
    </location>
</feature>
<feature type="transmembrane region" description="Helical" evidence="9">
    <location>
        <begin position="77"/>
        <end position="97"/>
    </location>
</feature>
<feature type="transmembrane region" description="Helical" evidence="9">
    <location>
        <begin position="45"/>
        <end position="65"/>
    </location>
</feature>
<keyword evidence="11" id="KW-1185">Reference proteome</keyword>
<evidence type="ECO:0000256" key="6">
    <source>
        <dbReference type="ARBA" id="ARBA00022989"/>
    </source>
</evidence>
<proteinExistence type="inferred from homology"/>
<keyword evidence="7 9" id="KW-0472">Membrane</keyword>
<evidence type="ECO:0000256" key="1">
    <source>
        <dbReference type="ARBA" id="ARBA00004141"/>
    </source>
</evidence>
<feature type="transmembrane region" description="Helical" evidence="9">
    <location>
        <begin position="117"/>
        <end position="144"/>
    </location>
</feature>
<feature type="transmembrane region" description="Helical" evidence="9">
    <location>
        <begin position="164"/>
        <end position="190"/>
    </location>
</feature>
<dbReference type="Proteomes" id="UP001595625">
    <property type="component" value="Unassembled WGS sequence"/>
</dbReference>
<feature type="transmembrane region" description="Helical" evidence="9">
    <location>
        <begin position="313"/>
        <end position="335"/>
    </location>
</feature>
<reference evidence="11" key="1">
    <citation type="journal article" date="2019" name="Int. J. Syst. Evol. Microbiol.">
        <title>The Global Catalogue of Microorganisms (GCM) 10K type strain sequencing project: providing services to taxonomists for standard genome sequencing and annotation.</title>
        <authorList>
            <consortium name="The Broad Institute Genomics Platform"/>
            <consortium name="The Broad Institute Genome Sequencing Center for Infectious Disease"/>
            <person name="Wu L."/>
            <person name="Ma J."/>
        </authorList>
    </citation>
    <scope>NUCLEOTIDE SEQUENCE [LARGE SCALE GENOMIC DNA]</scope>
    <source>
        <strain evidence="11">CCM 320</strain>
    </source>
</reference>
<dbReference type="InterPro" id="IPR001898">
    <property type="entry name" value="SLC13A/DASS"/>
</dbReference>
<dbReference type="RefSeq" id="WP_117312784.1">
    <property type="nucleotide sequence ID" value="NZ_JBHRUJ010000017.1"/>
</dbReference>
<protein>
    <recommendedName>
        <fullName evidence="3">Sodium-dependent dicarboxylate transporter SdcS</fullName>
    </recommendedName>
    <alternativeName>
        <fullName evidence="8">Na(+)/dicarboxylate symporter</fullName>
    </alternativeName>
</protein>
<evidence type="ECO:0000256" key="4">
    <source>
        <dbReference type="ARBA" id="ARBA00022692"/>
    </source>
</evidence>
<dbReference type="EMBL" id="JBHRUJ010000017">
    <property type="protein sequence ID" value="MFC3212253.1"/>
    <property type="molecule type" value="Genomic_DNA"/>
</dbReference>
<comment type="similarity">
    <text evidence="2">Belongs to the SLC13A/DASS transporter (TC 2.A.47) family. NADC subfamily.</text>
</comment>
<keyword evidence="6 9" id="KW-1133">Transmembrane helix</keyword>
<comment type="caution">
    <text evidence="10">The sequence shown here is derived from an EMBL/GenBank/DDBJ whole genome shotgun (WGS) entry which is preliminary data.</text>
</comment>
<feature type="transmembrane region" description="Helical" evidence="9">
    <location>
        <begin position="389"/>
        <end position="410"/>
    </location>
</feature>
<dbReference type="PANTHER" id="PTHR10283">
    <property type="entry name" value="SOLUTE CARRIER FAMILY 13 MEMBER"/>
    <property type="match status" value="1"/>
</dbReference>
<comment type="subcellular location">
    <subcellularLocation>
        <location evidence="1">Membrane</location>
        <topology evidence="1">Multi-pass membrane protein</topology>
    </subcellularLocation>
</comment>
<keyword evidence="5" id="KW-0813">Transport</keyword>
<dbReference type="Pfam" id="PF00939">
    <property type="entry name" value="Na_sulph_symp"/>
    <property type="match status" value="1"/>
</dbReference>
<feature type="transmembrane region" description="Helical" evidence="9">
    <location>
        <begin position="202"/>
        <end position="228"/>
    </location>
</feature>
<keyword evidence="5" id="KW-0769">Symport</keyword>
<evidence type="ECO:0000256" key="7">
    <source>
        <dbReference type="ARBA" id="ARBA00023136"/>
    </source>
</evidence>
<evidence type="ECO:0000313" key="11">
    <source>
        <dbReference type="Proteomes" id="UP001595625"/>
    </source>
</evidence>
<evidence type="ECO:0000256" key="3">
    <source>
        <dbReference type="ARBA" id="ARBA00020150"/>
    </source>
</evidence>
<keyword evidence="4 9" id="KW-0812">Transmembrane</keyword>
<gene>
    <name evidence="10" type="ORF">ACFOEJ_14290</name>
</gene>